<feature type="domain" description="N-acetyltransferase" evidence="1">
    <location>
        <begin position="3"/>
        <end position="161"/>
    </location>
</feature>
<gene>
    <name evidence="2" type="ORF">MicloDRAFT_00014490</name>
</gene>
<dbReference type="STRING" id="864069.MicloDRAFT_00014490"/>
<evidence type="ECO:0000313" key="2">
    <source>
        <dbReference type="EMBL" id="EIM30128.1"/>
    </source>
</evidence>
<evidence type="ECO:0000313" key="3">
    <source>
        <dbReference type="Proteomes" id="UP000003947"/>
    </source>
</evidence>
<dbReference type="RefSeq" id="WP_009490385.1">
    <property type="nucleotide sequence ID" value="NZ_CP141050.1"/>
</dbReference>
<dbReference type="Pfam" id="PF00583">
    <property type="entry name" value="Acetyltransf_1"/>
    <property type="match status" value="1"/>
</dbReference>
<dbReference type="eggNOG" id="COG0456">
    <property type="taxonomic scope" value="Bacteria"/>
</dbReference>
<dbReference type="AlphaFoldDB" id="I4Z1N6"/>
<name>I4Z1N6_9HYPH</name>
<dbReference type="EMBL" id="JH660640">
    <property type="protein sequence ID" value="EIM30128.1"/>
    <property type="molecule type" value="Genomic_DNA"/>
</dbReference>
<dbReference type="SUPFAM" id="SSF55729">
    <property type="entry name" value="Acyl-CoA N-acyltransferases (Nat)"/>
    <property type="match status" value="1"/>
</dbReference>
<keyword evidence="2" id="KW-0689">Ribosomal protein</keyword>
<protein>
    <submittedName>
        <fullName evidence="2">Acetyltransferase, ribosomal protein N-acetylase</fullName>
    </submittedName>
</protein>
<dbReference type="PROSITE" id="PS51186">
    <property type="entry name" value="GNAT"/>
    <property type="match status" value="1"/>
</dbReference>
<evidence type="ECO:0000259" key="1">
    <source>
        <dbReference type="PROSITE" id="PS51186"/>
    </source>
</evidence>
<keyword evidence="2" id="KW-0808">Transferase</keyword>
<keyword evidence="3" id="KW-1185">Reference proteome</keyword>
<sequence>MVDEIRFANIDDAAAVASLVRDMDRHYRPGEELRPEADYRRIMEETITSHEGTRFVLARDARGQNVGLACVAILRPGRDLRGLLYLKDLFVVEEARGLGIGTRIIRFLAAFAVRNEIGRMDFTTDHGNVSAQRLYDGLGGVVKHKVHYTMPTEVLGALAAE</sequence>
<reference evidence="2 3" key="1">
    <citation type="submission" date="2012-02" db="EMBL/GenBank/DDBJ databases">
        <title>Improved High-Quality Draft sequence of Microvirga sp. WSM3557.</title>
        <authorList>
            <consortium name="US DOE Joint Genome Institute"/>
            <person name="Lucas S."/>
            <person name="Han J."/>
            <person name="Lapidus A."/>
            <person name="Cheng J.-F."/>
            <person name="Goodwin L."/>
            <person name="Pitluck S."/>
            <person name="Peters L."/>
            <person name="Zhang X."/>
            <person name="Detter J.C."/>
            <person name="Han C."/>
            <person name="Tapia R."/>
            <person name="Land M."/>
            <person name="Hauser L."/>
            <person name="Kyrpides N."/>
            <person name="Ivanova N."/>
            <person name="Pagani I."/>
            <person name="Brau L."/>
            <person name="Yates R."/>
            <person name="O'Hara G."/>
            <person name="Rui T."/>
            <person name="Howieson J."/>
            <person name="Reeve W."/>
            <person name="Woyke T."/>
        </authorList>
    </citation>
    <scope>NUCLEOTIDE SEQUENCE [LARGE SCALE GENOMIC DNA]</scope>
    <source>
        <strain evidence="2 3">WSM3557</strain>
    </source>
</reference>
<dbReference type="PATRIC" id="fig|864069.3.peg.1607"/>
<dbReference type="Gene3D" id="3.40.630.30">
    <property type="match status" value="1"/>
</dbReference>
<organism evidence="2 3">
    <name type="scientific">Microvirga lotononidis</name>
    <dbReference type="NCBI Taxonomy" id="864069"/>
    <lineage>
        <taxon>Bacteria</taxon>
        <taxon>Pseudomonadati</taxon>
        <taxon>Pseudomonadota</taxon>
        <taxon>Alphaproteobacteria</taxon>
        <taxon>Hyphomicrobiales</taxon>
        <taxon>Methylobacteriaceae</taxon>
        <taxon>Microvirga</taxon>
    </lineage>
</organism>
<dbReference type="CDD" id="cd04301">
    <property type="entry name" value="NAT_SF"/>
    <property type="match status" value="1"/>
</dbReference>
<dbReference type="InterPro" id="IPR016181">
    <property type="entry name" value="Acyl_CoA_acyltransferase"/>
</dbReference>
<keyword evidence="2" id="KW-0687">Ribonucleoprotein</keyword>
<proteinExistence type="predicted"/>
<dbReference type="InterPro" id="IPR000182">
    <property type="entry name" value="GNAT_dom"/>
</dbReference>
<accession>I4Z1N6</accession>
<dbReference type="GO" id="GO:0016747">
    <property type="term" value="F:acyltransferase activity, transferring groups other than amino-acyl groups"/>
    <property type="evidence" value="ECO:0007669"/>
    <property type="project" value="InterPro"/>
</dbReference>
<dbReference type="Proteomes" id="UP000003947">
    <property type="component" value="Unassembled WGS sequence"/>
</dbReference>
<dbReference type="GO" id="GO:0005840">
    <property type="term" value="C:ribosome"/>
    <property type="evidence" value="ECO:0007669"/>
    <property type="project" value="UniProtKB-KW"/>
</dbReference>
<dbReference type="HOGENOM" id="CLU_013985_41_4_5"/>
<dbReference type="OrthoDB" id="7995647at2"/>